<evidence type="ECO:0000256" key="5">
    <source>
        <dbReference type="ARBA" id="ARBA00022989"/>
    </source>
</evidence>
<organism evidence="15 16">
    <name type="scientific">Wuchereria bancrofti</name>
    <dbReference type="NCBI Taxonomy" id="6293"/>
    <lineage>
        <taxon>Eukaryota</taxon>
        <taxon>Metazoa</taxon>
        <taxon>Ecdysozoa</taxon>
        <taxon>Nematoda</taxon>
        <taxon>Chromadorea</taxon>
        <taxon>Rhabditida</taxon>
        <taxon>Spirurina</taxon>
        <taxon>Spiruromorpha</taxon>
        <taxon>Filarioidea</taxon>
        <taxon>Onchocercidae</taxon>
        <taxon>Wuchereria</taxon>
    </lineage>
</organism>
<proteinExistence type="inferred from homology"/>
<dbReference type="InterPro" id="IPR036719">
    <property type="entry name" value="Neuro-gated_channel_TM_sf"/>
</dbReference>
<evidence type="ECO:0000256" key="2">
    <source>
        <dbReference type="ARBA" id="ARBA00009237"/>
    </source>
</evidence>
<dbReference type="CDD" id="cd18997">
    <property type="entry name" value="LGIC_ECD_nAChR"/>
    <property type="match status" value="1"/>
</dbReference>
<dbReference type="GO" id="GO:0004888">
    <property type="term" value="F:transmembrane signaling receptor activity"/>
    <property type="evidence" value="ECO:0007669"/>
    <property type="project" value="InterPro"/>
</dbReference>
<evidence type="ECO:0000313" key="15">
    <source>
        <dbReference type="Proteomes" id="UP000093561"/>
    </source>
</evidence>
<dbReference type="InterPro" id="IPR038050">
    <property type="entry name" value="Neuro_actylchol_rec"/>
</dbReference>
<evidence type="ECO:0000256" key="4">
    <source>
        <dbReference type="ARBA" id="ARBA00022729"/>
    </source>
</evidence>
<evidence type="ECO:0000259" key="14">
    <source>
        <dbReference type="Pfam" id="PF02932"/>
    </source>
</evidence>
<dbReference type="Proteomes" id="UP000093561">
    <property type="component" value="Unassembled WGS sequence"/>
</dbReference>
<sequence length="585" mass="67916">MLLLFAATFALSVSSLEIHRSVSEVEKDDEMHYFISERQQLPHIRLVRDLLSTKRYDPSVRPVGNYSKSLTVHISMSLYQVVDVDEPSQYLTLNIWMIQKWVDEFLDWNPSEYDMINYTVLPHSALWIPDTFIYNSVVMSREGSERYMNVAVKSRHWKDKCGAEVFFLYPALYTIRCRIDIRYFPYDHQNCTLTLGSWTSSKALLNYTTDKAVNMHSYIPNEEWDILSFNLYRHEYLYACCQDPWVIIEGSLIIRRKPLYYVVNLIIPTTILTLVAIVGFFTPASTNDERTEKITIGITALLAISILMLMVSDQMPTTSDFVPLIAWFYLSNIIVISTATFCTCTVLCIHGHHKNGKLPPVLIRILFFKYICNYLCISPPCELIMLWSGREENVLQRLKQRKKSIPYTVQSLDKEKLTLTELSVKLPMQRILKSGTNEEAQQGAQRLSAKENWTQISFRLKDILHKNKDRSEVIPKENSLTSLTQKMRKTSTVHSNRRHLSLWNTAVQFVRFTSSDLPQKPESAELKSMKYHRQCTLEWEFLATVVDRIFLLLFSIITMLIVIVLAITAKLAQYRFDTALGITQN</sequence>
<name>A0AAF5PXM4_WUCBA</name>
<keyword evidence="10 11" id="KW-0407">Ion channel</keyword>
<evidence type="ECO:0000256" key="12">
    <source>
        <dbReference type="SAM" id="SignalP"/>
    </source>
</evidence>
<keyword evidence="5 11" id="KW-1133">Transmembrane helix</keyword>
<dbReference type="PRINTS" id="PR00252">
    <property type="entry name" value="NRIONCHANNEL"/>
</dbReference>
<feature type="transmembrane region" description="Helical" evidence="11">
    <location>
        <begin position="259"/>
        <end position="282"/>
    </location>
</feature>
<dbReference type="InterPro" id="IPR006029">
    <property type="entry name" value="Neurotrans-gated_channel_TM"/>
</dbReference>
<dbReference type="InterPro" id="IPR006202">
    <property type="entry name" value="Neur_chan_lig-bd"/>
</dbReference>
<reference evidence="15" key="1">
    <citation type="submission" date="2015-03" db="EMBL/GenBank/DDBJ databases">
        <title>Wuchereria bancrofti Genome Sequencing Papua New Guinea Strain.</title>
        <authorList>
            <person name="Small S.T."/>
            <person name="Serre D."/>
            <person name="Zimmerman P.A."/>
        </authorList>
    </citation>
    <scope>NUCLEOTIDE SEQUENCE [LARGE SCALE GENOMIC DNA]</scope>
    <source>
        <strain evidence="15">pt0022</strain>
    </source>
</reference>
<evidence type="ECO:0000256" key="7">
    <source>
        <dbReference type="ARBA" id="ARBA00023136"/>
    </source>
</evidence>
<reference evidence="15" key="2">
    <citation type="journal article" date="2016" name="Mol. Ecol.">
        <title>Population genomics of the filarial nematode parasite Wuchereria bancrofti from mosquitoes.</title>
        <authorList>
            <person name="Small S.T."/>
            <person name="Reimer L.J."/>
            <person name="Tisch D.J."/>
            <person name="King C.L."/>
            <person name="Christensen B.M."/>
            <person name="Siba P.M."/>
            <person name="Kazura J.W."/>
            <person name="Serre D."/>
            <person name="Zimmerman P.A."/>
        </authorList>
    </citation>
    <scope>NUCLEOTIDE SEQUENCE</scope>
    <source>
        <strain evidence="15">pt0022</strain>
    </source>
</reference>
<feature type="transmembrane region" description="Helical" evidence="11">
    <location>
        <begin position="549"/>
        <end position="569"/>
    </location>
</feature>
<keyword evidence="7 11" id="KW-0472">Membrane</keyword>
<dbReference type="PANTHER" id="PTHR18945">
    <property type="entry name" value="NEUROTRANSMITTER GATED ION CHANNEL"/>
    <property type="match status" value="1"/>
</dbReference>
<evidence type="ECO:0000256" key="3">
    <source>
        <dbReference type="ARBA" id="ARBA00022692"/>
    </source>
</evidence>
<comment type="similarity">
    <text evidence="2">Belongs to the ligand-gated ion channel (TC 1.A.9) family. Acetylcholine receptor (TC 1.A.9.1) subfamily.</text>
</comment>
<keyword evidence="3 11" id="KW-0812">Transmembrane</keyword>
<dbReference type="PROSITE" id="PS00236">
    <property type="entry name" value="NEUROTR_ION_CHANNEL"/>
    <property type="match status" value="1"/>
</dbReference>
<dbReference type="Gene3D" id="1.20.58.390">
    <property type="entry name" value="Neurotransmitter-gated ion-channel transmembrane domain"/>
    <property type="match status" value="1"/>
</dbReference>
<evidence type="ECO:0000256" key="6">
    <source>
        <dbReference type="ARBA" id="ARBA00023065"/>
    </source>
</evidence>
<feature type="signal peptide" evidence="12">
    <location>
        <begin position="1"/>
        <end position="15"/>
    </location>
</feature>
<dbReference type="Gene3D" id="2.70.170.10">
    <property type="entry name" value="Neurotransmitter-gated ion-channel ligand-binding domain"/>
    <property type="match status" value="1"/>
</dbReference>
<feature type="chain" id="PRO_5042197616" evidence="12">
    <location>
        <begin position="16"/>
        <end position="585"/>
    </location>
</feature>
<evidence type="ECO:0000256" key="11">
    <source>
        <dbReference type="RuleBase" id="RU000687"/>
    </source>
</evidence>
<evidence type="ECO:0000313" key="16">
    <source>
        <dbReference type="WBParaSite" id="mrna-Wban_06921"/>
    </source>
</evidence>
<evidence type="ECO:0000256" key="9">
    <source>
        <dbReference type="ARBA" id="ARBA00023286"/>
    </source>
</evidence>
<dbReference type="SUPFAM" id="SSF90112">
    <property type="entry name" value="Neurotransmitter-gated ion-channel transmembrane pore"/>
    <property type="match status" value="1"/>
</dbReference>
<keyword evidence="6 11" id="KW-0406">Ion transport</keyword>
<comment type="subcellular location">
    <subcellularLocation>
        <location evidence="1">Cell membrane</location>
        <topology evidence="1">Multi-pass membrane protein</topology>
    </subcellularLocation>
</comment>
<dbReference type="InterPro" id="IPR036734">
    <property type="entry name" value="Neur_chan_lig-bd_sf"/>
</dbReference>
<feature type="transmembrane region" description="Helical" evidence="11">
    <location>
        <begin position="324"/>
        <end position="349"/>
    </location>
</feature>
<keyword evidence="4 12" id="KW-0732">Signal</keyword>
<accession>A0AAF5PXM4</accession>
<feature type="transmembrane region" description="Helical" evidence="11">
    <location>
        <begin position="294"/>
        <end position="312"/>
    </location>
</feature>
<dbReference type="GO" id="GO:0005886">
    <property type="term" value="C:plasma membrane"/>
    <property type="evidence" value="ECO:0007669"/>
    <property type="project" value="UniProtKB-SubCell"/>
</dbReference>
<dbReference type="GO" id="GO:0005230">
    <property type="term" value="F:extracellular ligand-gated monoatomic ion channel activity"/>
    <property type="evidence" value="ECO:0007669"/>
    <property type="project" value="InterPro"/>
</dbReference>
<dbReference type="SUPFAM" id="SSF63712">
    <property type="entry name" value="Nicotinic receptor ligand binding domain-like"/>
    <property type="match status" value="1"/>
</dbReference>
<dbReference type="WBParaSite" id="mrna-Wban_06921">
    <property type="protein sequence ID" value="mrna-Wban_06921"/>
    <property type="gene ID" value="Wban_06921"/>
</dbReference>
<dbReference type="InterPro" id="IPR018000">
    <property type="entry name" value="Neurotransmitter_ion_chnl_CS"/>
</dbReference>
<evidence type="ECO:0000256" key="8">
    <source>
        <dbReference type="ARBA" id="ARBA00023180"/>
    </source>
</evidence>
<feature type="domain" description="Neurotransmitter-gated ion-channel transmembrane" evidence="14">
    <location>
        <begin position="265"/>
        <end position="564"/>
    </location>
</feature>
<reference evidence="16" key="3">
    <citation type="submission" date="2024-02" db="UniProtKB">
        <authorList>
            <consortium name="WormBaseParasite"/>
        </authorList>
    </citation>
    <scope>IDENTIFICATION</scope>
    <source>
        <strain evidence="16">pt0022</strain>
    </source>
</reference>
<keyword evidence="11" id="KW-0813">Transport</keyword>
<evidence type="ECO:0000256" key="10">
    <source>
        <dbReference type="ARBA" id="ARBA00023303"/>
    </source>
</evidence>
<dbReference type="AlphaFoldDB" id="A0AAF5PXM4"/>
<dbReference type="InterPro" id="IPR006201">
    <property type="entry name" value="Neur_channel"/>
</dbReference>
<dbReference type="FunFam" id="2.70.170.10:FF:000031">
    <property type="entry name" value="AcetylCholine Receptor"/>
    <property type="match status" value="1"/>
</dbReference>
<dbReference type="Pfam" id="PF02931">
    <property type="entry name" value="Neur_chan_LBD"/>
    <property type="match status" value="1"/>
</dbReference>
<evidence type="ECO:0000256" key="1">
    <source>
        <dbReference type="ARBA" id="ARBA00004651"/>
    </source>
</evidence>
<dbReference type="CDD" id="cd19051">
    <property type="entry name" value="LGIC_TM_cation"/>
    <property type="match status" value="1"/>
</dbReference>
<keyword evidence="8" id="KW-0325">Glycoprotein</keyword>
<keyword evidence="9" id="KW-1071">Ligand-gated ion channel</keyword>
<evidence type="ECO:0000259" key="13">
    <source>
        <dbReference type="Pfam" id="PF02931"/>
    </source>
</evidence>
<feature type="domain" description="Neurotransmitter-gated ion-channel ligand-binding" evidence="13">
    <location>
        <begin position="45"/>
        <end position="258"/>
    </location>
</feature>
<dbReference type="Pfam" id="PF02932">
    <property type="entry name" value="Neur_chan_memb"/>
    <property type="match status" value="1"/>
</dbReference>
<protein>
    <submittedName>
        <fullName evidence="16">Uncharacterized protein</fullName>
    </submittedName>
</protein>